<evidence type="ECO:0000313" key="2">
    <source>
        <dbReference type="EMBL" id="KAK6753665.1"/>
    </source>
</evidence>
<evidence type="ECO:0000313" key="3">
    <source>
        <dbReference type="Proteomes" id="UP001303046"/>
    </source>
</evidence>
<keyword evidence="3" id="KW-1185">Reference proteome</keyword>
<dbReference type="Pfam" id="PF00182">
    <property type="entry name" value="Glyco_hydro_19"/>
    <property type="match status" value="1"/>
</dbReference>
<feature type="domain" description="Glycoside hydrolase family 19 catalytic" evidence="1">
    <location>
        <begin position="206"/>
        <end position="342"/>
    </location>
</feature>
<gene>
    <name evidence="2" type="primary">Necator_chrV.g17734</name>
    <name evidence="2" type="ORF">RB195_012944</name>
</gene>
<dbReference type="PANTHER" id="PTHR47836:SF1">
    <property type="entry name" value="GLYCO_HYDRO_19_CAT DOMAIN-CONTAINING PROTEIN"/>
    <property type="match status" value="1"/>
</dbReference>
<proteinExistence type="predicted"/>
<dbReference type="PANTHER" id="PTHR47836">
    <property type="entry name" value="PROTEIN CBG09520-RELATED"/>
    <property type="match status" value="1"/>
</dbReference>
<organism evidence="2 3">
    <name type="scientific">Necator americanus</name>
    <name type="common">Human hookworm</name>
    <dbReference type="NCBI Taxonomy" id="51031"/>
    <lineage>
        <taxon>Eukaryota</taxon>
        <taxon>Metazoa</taxon>
        <taxon>Ecdysozoa</taxon>
        <taxon>Nematoda</taxon>
        <taxon>Chromadorea</taxon>
        <taxon>Rhabditida</taxon>
        <taxon>Rhabditina</taxon>
        <taxon>Rhabditomorpha</taxon>
        <taxon>Strongyloidea</taxon>
        <taxon>Ancylostomatidae</taxon>
        <taxon>Bunostominae</taxon>
        <taxon>Necator</taxon>
    </lineage>
</organism>
<protein>
    <recommendedName>
        <fullName evidence="1">Glycoside hydrolase family 19 catalytic domain-containing protein</fullName>
    </recommendedName>
</protein>
<dbReference type="Gene3D" id="3.30.20.10">
    <property type="entry name" value="Endochitinase, domain 2"/>
    <property type="match status" value="1"/>
</dbReference>
<accession>A0ABR1DT95</accession>
<dbReference type="InterPro" id="IPR000726">
    <property type="entry name" value="Glyco_hydro_19_cat"/>
</dbReference>
<evidence type="ECO:0000259" key="1">
    <source>
        <dbReference type="Pfam" id="PF00182"/>
    </source>
</evidence>
<dbReference type="Proteomes" id="UP001303046">
    <property type="component" value="Unassembled WGS sequence"/>
</dbReference>
<sequence>MNGEIGSDSNRIAVILDFCPPHLVYAKEPEKECEKPSDPNNLKESPIEEWFSKEMFEDLFPKANLGLGPHECLPYSYESFTIAARYFPEFGGETSNKGYEEWQHQRRDVAAFLAHVLQETGETDVSLYNSTLSDNEAAECFYRGGFYNWFERGPNSSLLLPSFPGFHVQDGKRCTAEGQYCKKDAVLDFWYPCNETVETHAGNTYHKGCYFGRGALQLSWNYNYGLFQQFLLSKGIKVDLINNPNLVMTKMDPPLAMLASLWFYMTPQPPKPSMHSIVIGDWRQSEKNRRAGFSGPIFGPTSLVINNECGGEDPEEPGGPGESRRIKAFKWFCKYFGVPSGSERSLSCKGMIDNFDAVLHMYSWQPDWGNMWRSRACDCEPAAYGGPLPYYDQKIYPSRFSKENERNRLRCVYSIYKNPDIFRLNEENSPCLKHKPRISLTKTGIKK</sequence>
<dbReference type="InterPro" id="IPR023346">
    <property type="entry name" value="Lysozyme-like_dom_sf"/>
</dbReference>
<dbReference type="EMBL" id="JAVFWL010000005">
    <property type="protein sequence ID" value="KAK6753665.1"/>
    <property type="molecule type" value="Genomic_DNA"/>
</dbReference>
<reference evidence="2 3" key="1">
    <citation type="submission" date="2023-08" db="EMBL/GenBank/DDBJ databases">
        <title>A Necator americanus chromosomal reference genome.</title>
        <authorList>
            <person name="Ilik V."/>
            <person name="Petrzelkova K.J."/>
            <person name="Pardy F."/>
            <person name="Fuh T."/>
            <person name="Niatou-Singa F.S."/>
            <person name="Gouil Q."/>
            <person name="Baker L."/>
            <person name="Ritchie M.E."/>
            <person name="Jex A.R."/>
            <person name="Gazzola D."/>
            <person name="Li H."/>
            <person name="Toshio Fujiwara R."/>
            <person name="Zhan B."/>
            <person name="Aroian R.V."/>
            <person name="Pafco B."/>
            <person name="Schwarz E.M."/>
        </authorList>
    </citation>
    <scope>NUCLEOTIDE SEQUENCE [LARGE SCALE GENOMIC DNA]</scope>
    <source>
        <strain evidence="2 3">Aroian</strain>
        <tissue evidence="2">Whole animal</tissue>
    </source>
</reference>
<comment type="caution">
    <text evidence="2">The sequence shown here is derived from an EMBL/GenBank/DDBJ whole genome shotgun (WGS) entry which is preliminary data.</text>
</comment>
<dbReference type="SUPFAM" id="SSF53955">
    <property type="entry name" value="Lysozyme-like"/>
    <property type="match status" value="1"/>
</dbReference>
<dbReference type="CDD" id="cd00325">
    <property type="entry name" value="chitinase_GH19"/>
    <property type="match status" value="1"/>
</dbReference>
<dbReference type="Gene3D" id="1.10.530.10">
    <property type="match status" value="1"/>
</dbReference>
<name>A0ABR1DT95_NECAM</name>